<evidence type="ECO:0000256" key="1">
    <source>
        <dbReference type="ARBA" id="ARBA00000085"/>
    </source>
</evidence>
<dbReference type="PANTHER" id="PTHR45436:SF15">
    <property type="entry name" value="SENSOR HISTIDINE KINASE CUSS"/>
    <property type="match status" value="1"/>
</dbReference>
<dbReference type="SMART" id="SM00304">
    <property type="entry name" value="HAMP"/>
    <property type="match status" value="1"/>
</dbReference>
<evidence type="ECO:0000256" key="10">
    <source>
        <dbReference type="ARBA" id="ARBA00023136"/>
    </source>
</evidence>
<evidence type="ECO:0000256" key="5">
    <source>
        <dbReference type="ARBA" id="ARBA00022679"/>
    </source>
</evidence>
<proteinExistence type="predicted"/>
<dbReference type="Gene3D" id="1.10.287.130">
    <property type="match status" value="1"/>
</dbReference>
<dbReference type="InterPro" id="IPR004358">
    <property type="entry name" value="Sig_transdc_His_kin-like_C"/>
</dbReference>
<dbReference type="Pfam" id="PF00512">
    <property type="entry name" value="HisKA"/>
    <property type="match status" value="1"/>
</dbReference>
<dbReference type="EMBL" id="BSDD01000005">
    <property type="protein sequence ID" value="GLH71169.1"/>
    <property type="molecule type" value="Genomic_DNA"/>
</dbReference>
<keyword evidence="8 11" id="KW-1133">Transmembrane helix</keyword>
<reference evidence="14 15" key="1">
    <citation type="journal article" date="2023" name="Antonie Van Leeuwenhoek">
        <title>Mesoterricola silvestris gen. nov., sp. nov., Mesoterricola sediminis sp. nov., Geothrix oryzae sp. nov., Geothrix edaphica sp. nov., Geothrix rubra sp. nov., and Geothrix limicola sp. nov., six novel members of Acidobacteriota isolated from soils.</title>
        <authorList>
            <person name="Itoh H."/>
            <person name="Sugisawa Y."/>
            <person name="Mise K."/>
            <person name="Xu Z."/>
            <person name="Kuniyasu M."/>
            <person name="Ushijima N."/>
            <person name="Kawano K."/>
            <person name="Kobayashi E."/>
            <person name="Shiratori Y."/>
            <person name="Masuda Y."/>
            <person name="Senoo K."/>
        </authorList>
    </citation>
    <scope>NUCLEOTIDE SEQUENCE [LARGE SCALE GENOMIC DNA]</scope>
    <source>
        <strain evidence="14 15">Red803</strain>
    </source>
</reference>
<dbReference type="InterPro" id="IPR050428">
    <property type="entry name" value="TCS_sensor_his_kinase"/>
</dbReference>
<feature type="transmembrane region" description="Helical" evidence="11">
    <location>
        <begin position="12"/>
        <end position="31"/>
    </location>
</feature>
<dbReference type="InterPro" id="IPR036890">
    <property type="entry name" value="HATPase_C_sf"/>
</dbReference>
<dbReference type="PROSITE" id="PS50885">
    <property type="entry name" value="HAMP"/>
    <property type="match status" value="1"/>
</dbReference>
<evidence type="ECO:0000256" key="7">
    <source>
        <dbReference type="ARBA" id="ARBA00022777"/>
    </source>
</evidence>
<comment type="caution">
    <text evidence="14">The sequence shown here is derived from an EMBL/GenBank/DDBJ whole genome shotgun (WGS) entry which is preliminary data.</text>
</comment>
<accession>A0ABQ5Q8L8</accession>
<dbReference type="PROSITE" id="PS50109">
    <property type="entry name" value="HIS_KIN"/>
    <property type="match status" value="1"/>
</dbReference>
<feature type="domain" description="HAMP" evidence="13">
    <location>
        <begin position="178"/>
        <end position="231"/>
    </location>
</feature>
<dbReference type="SMART" id="SM00388">
    <property type="entry name" value="HisKA"/>
    <property type="match status" value="1"/>
</dbReference>
<dbReference type="PANTHER" id="PTHR45436">
    <property type="entry name" value="SENSOR HISTIDINE KINASE YKOH"/>
    <property type="match status" value="1"/>
</dbReference>
<sequence>MSRPSGSILRKLQLAFALSATLLAGLMAVFMDRALHRSLEAEDALVMEGQARAMLQRLAAGDTGPEAGGRPVLEKAEWRVLDREGRVLGQSAFMAGLPSLAVPPPGAPAQEVEAADGRVFSVLARPWRAGGGESGGTLFLAMDRSHEQALTAHFRRTLGLAVGLAALVAALVARWVAAWGLAPLARIVREAGTIDDRHLDRRLEAGQFPGELRALVDTLNAALARLQAAFERTDRLGAELAHELRTPLQNLRSTLENLALAPGSSEAQRSALGGLLEECDRMAALIDQILFLARAEGGPGRLAREPIDVPGLLEEVRGFFEASAEEAGVALQAAAAPGVLAGDRLLLTRALHNLVANALRHTAAGGRVVLGADTAPGATALWVEDTGSGIAPEWVPRLGRPFTRPPEPRPEGGLGLGLAIVARIAAMLDGTMDIQSRVGQGTRVTLRIPNLT</sequence>
<evidence type="ECO:0000313" key="14">
    <source>
        <dbReference type="EMBL" id="GLH71169.1"/>
    </source>
</evidence>
<evidence type="ECO:0000256" key="6">
    <source>
        <dbReference type="ARBA" id="ARBA00022692"/>
    </source>
</evidence>
<evidence type="ECO:0000256" key="4">
    <source>
        <dbReference type="ARBA" id="ARBA00022553"/>
    </source>
</evidence>
<dbReference type="InterPro" id="IPR003594">
    <property type="entry name" value="HATPase_dom"/>
</dbReference>
<dbReference type="Gene3D" id="3.30.565.10">
    <property type="entry name" value="Histidine kinase-like ATPase, C-terminal domain"/>
    <property type="match status" value="1"/>
</dbReference>
<gene>
    <name evidence="14" type="ORF">GETHPA_27020</name>
</gene>
<name>A0ABQ5Q8L8_9BACT</name>
<evidence type="ECO:0000256" key="3">
    <source>
        <dbReference type="ARBA" id="ARBA00012438"/>
    </source>
</evidence>
<comment type="subcellular location">
    <subcellularLocation>
        <location evidence="2">Membrane</location>
        <topology evidence="2">Multi-pass membrane protein</topology>
    </subcellularLocation>
</comment>
<keyword evidence="9" id="KW-0902">Two-component regulatory system</keyword>
<dbReference type="SMART" id="SM00387">
    <property type="entry name" value="HATPase_c"/>
    <property type="match status" value="1"/>
</dbReference>
<evidence type="ECO:0000259" key="13">
    <source>
        <dbReference type="PROSITE" id="PS50885"/>
    </source>
</evidence>
<evidence type="ECO:0000259" key="12">
    <source>
        <dbReference type="PROSITE" id="PS50109"/>
    </source>
</evidence>
<dbReference type="SUPFAM" id="SSF47384">
    <property type="entry name" value="Homodimeric domain of signal transducing histidine kinase"/>
    <property type="match status" value="1"/>
</dbReference>
<dbReference type="InterPro" id="IPR036097">
    <property type="entry name" value="HisK_dim/P_sf"/>
</dbReference>
<keyword evidence="5" id="KW-0808">Transferase</keyword>
<protein>
    <recommendedName>
        <fullName evidence="3">histidine kinase</fullName>
        <ecNumber evidence="3">2.7.13.3</ecNumber>
    </recommendedName>
</protein>
<evidence type="ECO:0000256" key="8">
    <source>
        <dbReference type="ARBA" id="ARBA00022989"/>
    </source>
</evidence>
<evidence type="ECO:0000256" key="11">
    <source>
        <dbReference type="SAM" id="Phobius"/>
    </source>
</evidence>
<organism evidence="14 15">
    <name type="scientific">Geothrix rubra</name>
    <dbReference type="NCBI Taxonomy" id="2927977"/>
    <lineage>
        <taxon>Bacteria</taxon>
        <taxon>Pseudomonadati</taxon>
        <taxon>Acidobacteriota</taxon>
        <taxon>Holophagae</taxon>
        <taxon>Holophagales</taxon>
        <taxon>Holophagaceae</taxon>
        <taxon>Geothrix</taxon>
    </lineage>
</organism>
<dbReference type="Pfam" id="PF00672">
    <property type="entry name" value="HAMP"/>
    <property type="match status" value="1"/>
</dbReference>
<keyword evidence="10 11" id="KW-0472">Membrane</keyword>
<dbReference type="EC" id="2.7.13.3" evidence="3"/>
<dbReference type="CDD" id="cd00082">
    <property type="entry name" value="HisKA"/>
    <property type="match status" value="1"/>
</dbReference>
<dbReference type="Gene3D" id="6.10.340.10">
    <property type="match status" value="1"/>
</dbReference>
<comment type="catalytic activity">
    <reaction evidence="1">
        <text>ATP + protein L-histidine = ADP + protein N-phospho-L-histidine.</text>
        <dbReference type="EC" id="2.7.13.3"/>
    </reaction>
</comment>
<evidence type="ECO:0000256" key="2">
    <source>
        <dbReference type="ARBA" id="ARBA00004141"/>
    </source>
</evidence>
<evidence type="ECO:0000313" key="15">
    <source>
        <dbReference type="Proteomes" id="UP001165089"/>
    </source>
</evidence>
<dbReference type="InterPro" id="IPR003661">
    <property type="entry name" value="HisK_dim/P_dom"/>
</dbReference>
<keyword evidence="4" id="KW-0597">Phosphoprotein</keyword>
<dbReference type="Pfam" id="PF02518">
    <property type="entry name" value="HATPase_c"/>
    <property type="match status" value="1"/>
</dbReference>
<keyword evidence="7" id="KW-0418">Kinase</keyword>
<dbReference type="PRINTS" id="PR00344">
    <property type="entry name" value="BCTRLSENSOR"/>
</dbReference>
<dbReference type="SUPFAM" id="SSF55874">
    <property type="entry name" value="ATPase domain of HSP90 chaperone/DNA topoisomerase II/histidine kinase"/>
    <property type="match status" value="1"/>
</dbReference>
<feature type="domain" description="Histidine kinase" evidence="12">
    <location>
        <begin position="239"/>
        <end position="452"/>
    </location>
</feature>
<keyword evidence="6 11" id="KW-0812">Transmembrane</keyword>
<dbReference type="Proteomes" id="UP001165089">
    <property type="component" value="Unassembled WGS sequence"/>
</dbReference>
<dbReference type="RefSeq" id="WP_285727153.1">
    <property type="nucleotide sequence ID" value="NZ_BSDD01000005.1"/>
</dbReference>
<dbReference type="InterPro" id="IPR005467">
    <property type="entry name" value="His_kinase_dom"/>
</dbReference>
<dbReference type="InterPro" id="IPR003660">
    <property type="entry name" value="HAMP_dom"/>
</dbReference>
<keyword evidence="15" id="KW-1185">Reference proteome</keyword>
<evidence type="ECO:0000256" key="9">
    <source>
        <dbReference type="ARBA" id="ARBA00023012"/>
    </source>
</evidence>